<feature type="compositionally biased region" description="Polar residues" evidence="1">
    <location>
        <begin position="375"/>
        <end position="395"/>
    </location>
</feature>
<feature type="compositionally biased region" description="Low complexity" evidence="1">
    <location>
        <begin position="467"/>
        <end position="480"/>
    </location>
</feature>
<feature type="compositionally biased region" description="Low complexity" evidence="1">
    <location>
        <begin position="275"/>
        <end position="284"/>
    </location>
</feature>
<feature type="compositionally biased region" description="Low complexity" evidence="1">
    <location>
        <begin position="183"/>
        <end position="203"/>
    </location>
</feature>
<proteinExistence type="predicted"/>
<dbReference type="GeneID" id="33562006"/>
<feature type="compositionally biased region" description="Polar residues" evidence="1">
    <location>
        <begin position="141"/>
        <end position="162"/>
    </location>
</feature>
<reference evidence="2 3" key="1">
    <citation type="submission" date="2016-07" db="EMBL/GenBank/DDBJ databases">
        <title>Pervasive Adenine N6-methylation of Active Genes in Fungi.</title>
        <authorList>
            <consortium name="DOE Joint Genome Institute"/>
            <person name="Mondo S.J."/>
            <person name="Dannebaum R.O."/>
            <person name="Kuo R.C."/>
            <person name="Labutti K."/>
            <person name="Haridas S."/>
            <person name="Kuo A."/>
            <person name="Salamov A."/>
            <person name="Ahrendt S.R."/>
            <person name="Lipzen A."/>
            <person name="Sullivan W."/>
            <person name="Andreopoulos W.B."/>
            <person name="Clum A."/>
            <person name="Lindquist E."/>
            <person name="Daum C."/>
            <person name="Ramamoorthy G.K."/>
            <person name="Gryganskyi A."/>
            <person name="Culley D."/>
            <person name="Magnuson J.K."/>
            <person name="James T.Y."/>
            <person name="O'Malley M.A."/>
            <person name="Stajich J.E."/>
            <person name="Spatafora J.W."/>
            <person name="Visel A."/>
            <person name="Grigoriev I.V."/>
        </authorList>
    </citation>
    <scope>NUCLEOTIDE SEQUENCE [LARGE SCALE GENOMIC DNA]</scope>
    <source>
        <strain evidence="2 3">NRRL 3116</strain>
    </source>
</reference>
<feature type="region of interest" description="Disordered" evidence="1">
    <location>
        <begin position="265"/>
        <end position="284"/>
    </location>
</feature>
<feature type="compositionally biased region" description="Basic and acidic residues" evidence="1">
    <location>
        <begin position="699"/>
        <end position="718"/>
    </location>
</feature>
<feature type="region of interest" description="Disordered" evidence="1">
    <location>
        <begin position="595"/>
        <end position="730"/>
    </location>
</feature>
<feature type="compositionally biased region" description="Low complexity" evidence="1">
    <location>
        <begin position="508"/>
        <end position="520"/>
    </location>
</feature>
<dbReference type="Proteomes" id="UP000193648">
    <property type="component" value="Unassembled WGS sequence"/>
</dbReference>
<dbReference type="InParanoid" id="A0A1Y2GT35"/>
<feature type="compositionally biased region" description="Polar residues" evidence="1">
    <location>
        <begin position="223"/>
        <end position="244"/>
    </location>
</feature>
<feature type="region of interest" description="Disordered" evidence="1">
    <location>
        <begin position="1"/>
        <end position="34"/>
    </location>
</feature>
<organism evidence="2 3">
    <name type="scientific">Lobosporangium transversale</name>
    <dbReference type="NCBI Taxonomy" id="64571"/>
    <lineage>
        <taxon>Eukaryota</taxon>
        <taxon>Fungi</taxon>
        <taxon>Fungi incertae sedis</taxon>
        <taxon>Mucoromycota</taxon>
        <taxon>Mortierellomycotina</taxon>
        <taxon>Mortierellomycetes</taxon>
        <taxon>Mortierellales</taxon>
        <taxon>Mortierellaceae</taxon>
        <taxon>Lobosporangium</taxon>
    </lineage>
</organism>
<evidence type="ECO:0000313" key="3">
    <source>
        <dbReference type="Proteomes" id="UP000193648"/>
    </source>
</evidence>
<keyword evidence="3" id="KW-1185">Reference proteome</keyword>
<feature type="region of interest" description="Disordered" evidence="1">
    <location>
        <begin position="332"/>
        <end position="395"/>
    </location>
</feature>
<sequence>MVRQRANSITAYRASKEVPETPLTPRTPRSPHLHRSRLLSPTLSTRTALKRSHDDDIDIDADFTDTHRLASLPNANPTPSEMLSLDMHTLALHHIIGPNNGSSSSSRRDSGVGARDLSTPSAKLSDQGIEHMSLSLPFEQIRQSPRTLLSPRKTTPVKSNSNLRDEDAISAVSESAHGYAARTSTQQQSSPLQLLPSSNGGSNKIQTTPVKARSSFKNKLATPPNSQRSTLLSPPRSQTRSQQNQFMTDEANNLFLTQSPRAIRTPRRLQGQANASPSTAGAITAASSSTSTSAATSAVAPEFEDCVSANSDAAITFWQDDGTISHIGLDFTEEEPVETESIQGSVDLEKENITPKMSDDSTNPFYVGPSRRQTRSSYSKTDGCTTPTGPLTASSGTITRSKRLALGSISPWRWNTFADPAVLASLLQVKGSKGLGDVAGCKGMSEWVESISQQKGGASVMIPNDLSGASSSSGPGSSSSNAKNRETVASSSIPSSSTLFGPLLPGRSTNTAPNSSTTATESKKLPADHPNSMESAERRSGPSAAFVAKVTETVIQPNSVAFNRRAQRLAGRISYWKHGSTQLLSEQDRQQWPGEWKFEVYQDPESPNSPTNFGEGSSASASHAFPLSDSFSVASAPVPYKGKGKLTERQLSGPSSKRARIHRESLSGGCPESDPTPDQHDGGQEEEEEAQLPPSPSHRAADRQARLKDRYDFRERRLLNSPLTSQSRRL</sequence>
<protein>
    <submittedName>
        <fullName evidence="2">Uncharacterized protein</fullName>
    </submittedName>
</protein>
<evidence type="ECO:0000313" key="2">
    <source>
        <dbReference type="EMBL" id="ORZ21954.1"/>
    </source>
</evidence>
<feature type="compositionally biased region" description="Polar residues" evidence="1">
    <location>
        <begin position="1"/>
        <end position="10"/>
    </location>
</feature>
<accession>A0A1Y2GT35</accession>
<name>A0A1Y2GT35_9FUNG</name>
<dbReference type="OrthoDB" id="2395988at2759"/>
<comment type="caution">
    <text evidence="2">The sequence shown here is derived from an EMBL/GenBank/DDBJ whole genome shotgun (WGS) entry which is preliminary data.</text>
</comment>
<feature type="compositionally biased region" description="Polar residues" evidence="1">
    <location>
        <begin position="721"/>
        <end position="730"/>
    </location>
</feature>
<dbReference type="EMBL" id="MCFF01000011">
    <property type="protein sequence ID" value="ORZ21954.1"/>
    <property type="molecule type" value="Genomic_DNA"/>
</dbReference>
<evidence type="ECO:0000256" key="1">
    <source>
        <dbReference type="SAM" id="MobiDB-lite"/>
    </source>
</evidence>
<feature type="region of interest" description="Disordered" evidence="1">
    <location>
        <begin position="96"/>
        <end position="244"/>
    </location>
</feature>
<dbReference type="RefSeq" id="XP_021883205.1">
    <property type="nucleotide sequence ID" value="XM_022020162.1"/>
</dbReference>
<feature type="region of interest" description="Disordered" evidence="1">
    <location>
        <begin position="459"/>
        <end position="543"/>
    </location>
</feature>
<dbReference type="AlphaFoldDB" id="A0A1Y2GT35"/>
<gene>
    <name evidence="2" type="ORF">BCR41DRAFT_24677</name>
</gene>
<feature type="compositionally biased region" description="Basic and acidic residues" evidence="1">
    <location>
        <begin position="347"/>
        <end position="359"/>
    </location>
</feature>
<feature type="compositionally biased region" description="Polar residues" evidence="1">
    <location>
        <begin position="605"/>
        <end position="621"/>
    </location>
</feature>